<proteinExistence type="predicted"/>
<evidence type="ECO:0000256" key="1">
    <source>
        <dbReference type="SAM" id="Phobius"/>
    </source>
</evidence>
<evidence type="ECO:0000313" key="2">
    <source>
        <dbReference type="EMBL" id="KAL1502752.1"/>
    </source>
</evidence>
<keyword evidence="1" id="KW-0812">Transmembrane</keyword>
<organism evidence="2 3">
    <name type="scientific">Hypothenemus hampei</name>
    <name type="common">Coffee berry borer</name>
    <dbReference type="NCBI Taxonomy" id="57062"/>
    <lineage>
        <taxon>Eukaryota</taxon>
        <taxon>Metazoa</taxon>
        <taxon>Ecdysozoa</taxon>
        <taxon>Arthropoda</taxon>
        <taxon>Hexapoda</taxon>
        <taxon>Insecta</taxon>
        <taxon>Pterygota</taxon>
        <taxon>Neoptera</taxon>
        <taxon>Endopterygota</taxon>
        <taxon>Coleoptera</taxon>
        <taxon>Polyphaga</taxon>
        <taxon>Cucujiformia</taxon>
        <taxon>Curculionidae</taxon>
        <taxon>Scolytinae</taxon>
        <taxon>Hypothenemus</taxon>
    </lineage>
</organism>
<feature type="transmembrane region" description="Helical" evidence="1">
    <location>
        <begin position="79"/>
        <end position="96"/>
    </location>
</feature>
<reference evidence="2 3" key="1">
    <citation type="submission" date="2024-05" db="EMBL/GenBank/DDBJ databases">
        <title>Genetic variation in Jamaican populations of the coffee berry borer (Hypothenemus hampei).</title>
        <authorList>
            <person name="Errbii M."/>
            <person name="Myrie A."/>
        </authorList>
    </citation>
    <scope>NUCLEOTIDE SEQUENCE [LARGE SCALE GENOMIC DNA]</scope>
    <source>
        <strain evidence="2">JA-Hopewell-2020-01-JO</strain>
        <tissue evidence="2">Whole body</tissue>
    </source>
</reference>
<name>A0ABD1EXU1_HYPHA</name>
<protein>
    <submittedName>
        <fullName evidence="2">Uncharacterized protein</fullName>
    </submittedName>
</protein>
<evidence type="ECO:0000313" key="3">
    <source>
        <dbReference type="Proteomes" id="UP001566132"/>
    </source>
</evidence>
<dbReference type="Proteomes" id="UP001566132">
    <property type="component" value="Unassembled WGS sequence"/>
</dbReference>
<keyword evidence="3" id="KW-1185">Reference proteome</keyword>
<keyword evidence="1" id="KW-0472">Membrane</keyword>
<keyword evidence="1" id="KW-1133">Transmembrane helix</keyword>
<dbReference type="AlphaFoldDB" id="A0ABD1EXU1"/>
<dbReference type="EMBL" id="JBDJPC010000005">
    <property type="protein sequence ID" value="KAL1502752.1"/>
    <property type="molecule type" value="Genomic_DNA"/>
</dbReference>
<accession>A0ABD1EXU1</accession>
<gene>
    <name evidence="2" type="ORF">ABEB36_007854</name>
</gene>
<sequence length="157" mass="17797">MEECLNVNWSIDIPHLNITYQKNTLKELQWKLDNTRSEIQENKNTKKLVTFLIYWSIAASLRAGDSGTGNNLDNARMDILWLCTAMLAAILFYYCIHSVGKRVVQWCRKYTHHQNQPSSENTEIVALEPPVTQNDNPGFITGSTTTCLNCSTNANGD</sequence>
<comment type="caution">
    <text evidence="2">The sequence shown here is derived from an EMBL/GenBank/DDBJ whole genome shotgun (WGS) entry which is preliminary data.</text>
</comment>